<proteinExistence type="predicted"/>
<sequence length="112" mass="12958">MPMQLVRKGQCSNCGACCKPPVIVENPCIELHEDRCKFYVDELNDQMYGHCLIFGRGEKDVEQVRDRYGKKITESQERWFNDNCLDYPIAEDLEAGRCPPECSFRFEVVTDG</sequence>
<comment type="caution">
    <text evidence="1">The sequence shown here is derived from an EMBL/GenBank/DDBJ whole genome shotgun (WGS) entry which is preliminary data.</text>
</comment>
<organism evidence="1">
    <name type="scientific">marine sediment metagenome</name>
    <dbReference type="NCBI Taxonomy" id="412755"/>
    <lineage>
        <taxon>unclassified sequences</taxon>
        <taxon>metagenomes</taxon>
        <taxon>ecological metagenomes</taxon>
    </lineage>
</organism>
<accession>X1TG47</accession>
<reference evidence="1" key="1">
    <citation type="journal article" date="2014" name="Front. Microbiol.">
        <title>High frequency of phylogenetically diverse reductive dehalogenase-homologous genes in deep subseafloor sedimentary metagenomes.</title>
        <authorList>
            <person name="Kawai M."/>
            <person name="Futagami T."/>
            <person name="Toyoda A."/>
            <person name="Takaki Y."/>
            <person name="Nishi S."/>
            <person name="Hori S."/>
            <person name="Arai W."/>
            <person name="Tsubouchi T."/>
            <person name="Morono Y."/>
            <person name="Uchiyama I."/>
            <person name="Ito T."/>
            <person name="Fujiyama A."/>
            <person name="Inagaki F."/>
            <person name="Takami H."/>
        </authorList>
    </citation>
    <scope>NUCLEOTIDE SEQUENCE</scope>
    <source>
        <strain evidence="1">Expedition CK06-06</strain>
    </source>
</reference>
<gene>
    <name evidence="1" type="ORF">S12H4_30496</name>
</gene>
<evidence type="ECO:0000313" key="1">
    <source>
        <dbReference type="EMBL" id="GAI90341.1"/>
    </source>
</evidence>
<name>X1TG47_9ZZZZ</name>
<dbReference type="EMBL" id="BARW01017692">
    <property type="protein sequence ID" value="GAI90341.1"/>
    <property type="molecule type" value="Genomic_DNA"/>
</dbReference>
<protein>
    <submittedName>
        <fullName evidence="1">Uncharacterized protein</fullName>
    </submittedName>
</protein>
<dbReference type="AlphaFoldDB" id="X1TG47"/>